<feature type="compositionally biased region" description="Gly residues" evidence="2">
    <location>
        <begin position="15"/>
        <end position="25"/>
    </location>
</feature>
<dbReference type="SUPFAM" id="SSF53756">
    <property type="entry name" value="UDP-Glycosyltransferase/glycogen phosphorylase"/>
    <property type="match status" value="1"/>
</dbReference>
<evidence type="ECO:0000256" key="1">
    <source>
        <dbReference type="ARBA" id="ARBA00022676"/>
    </source>
</evidence>
<evidence type="ECO:0000256" key="3">
    <source>
        <dbReference type="SAM" id="Phobius"/>
    </source>
</evidence>
<comment type="caution">
    <text evidence="5">The sequence shown here is derived from an EMBL/GenBank/DDBJ whole genome shotgun (WGS) entry which is preliminary data.</text>
</comment>
<feature type="compositionally biased region" description="Basic residues" evidence="2">
    <location>
        <begin position="57"/>
        <end position="71"/>
    </location>
</feature>
<feature type="region of interest" description="Disordered" evidence="2">
    <location>
        <begin position="38"/>
        <end position="71"/>
    </location>
</feature>
<keyword evidence="1" id="KW-0808">Transferase</keyword>
<dbReference type="PANTHER" id="PTHR46635:SF2">
    <property type="entry name" value="GLYCOSYL TRANSFERASE FAMILY 1 DOMAIN-CONTAINING PROTEIN"/>
    <property type="match status" value="1"/>
</dbReference>
<name>A0ABD2ZMW8_9GENT</name>
<keyword evidence="3" id="KW-1133">Transmembrane helix</keyword>
<protein>
    <recommendedName>
        <fullName evidence="4">Glycosyl transferase family 1 domain-containing protein</fullName>
    </recommendedName>
</protein>
<dbReference type="Proteomes" id="UP001630127">
    <property type="component" value="Unassembled WGS sequence"/>
</dbReference>
<keyword evidence="1" id="KW-0328">Glycosyltransferase</keyword>
<dbReference type="PANTHER" id="PTHR46635">
    <property type="entry name" value="GLYCOSYL TRANSFERASE FAMILY 1 PROTEIN"/>
    <property type="match status" value="1"/>
</dbReference>
<keyword evidence="6" id="KW-1185">Reference proteome</keyword>
<evidence type="ECO:0000256" key="2">
    <source>
        <dbReference type="SAM" id="MobiDB-lite"/>
    </source>
</evidence>
<evidence type="ECO:0000259" key="4">
    <source>
        <dbReference type="Pfam" id="PF00534"/>
    </source>
</evidence>
<dbReference type="AlphaFoldDB" id="A0ABD2ZMW8"/>
<evidence type="ECO:0000313" key="6">
    <source>
        <dbReference type="Proteomes" id="UP001630127"/>
    </source>
</evidence>
<keyword evidence="3" id="KW-0472">Membrane</keyword>
<dbReference type="Gene3D" id="3.40.50.2000">
    <property type="entry name" value="Glycogen Phosphorylase B"/>
    <property type="match status" value="1"/>
</dbReference>
<evidence type="ECO:0000313" key="5">
    <source>
        <dbReference type="EMBL" id="KAL3520799.1"/>
    </source>
</evidence>
<dbReference type="InterPro" id="IPR001296">
    <property type="entry name" value="Glyco_trans_1"/>
</dbReference>
<dbReference type="EMBL" id="JBJUIK010000008">
    <property type="protein sequence ID" value="KAL3520799.1"/>
    <property type="molecule type" value="Genomic_DNA"/>
</dbReference>
<sequence length="1059" mass="121200">MDHLSDDDNAITAVGNGGGGGGEGGGFRSIRDRFRFKRNPNSYLPTTSSSSSDRQYRQGRSHSHHHHHHHHHSRSLARKMFIFPFRERSWFYLCILLVIFVFGLASLVLQSSIMSVFIQVGRGSEGGKWRWSVRDGLKLGSSLHFVPLRRFELHDGLDRLRNQPRIGVRPPRIGLILGNMKKDPSSLMLSTVMKNLKGIGYLLKTYALLDGDARSMWEEIGGEVSILSPERYGHIDWSIFEGIIADSLEAKDAISSLMQEPFCSIPLIWIIQEDTLANRLQVYDSSQWEHIISHWRNTFLRANVVVFPDYSLPMLYSVLDTGNFFVIPGSPVDVWAAERYSKTHSKLLLRKENGFDKDDLLVLVIGSSFFYDELSWDYAVAMHDLEPLLLNYAGREGGQETFKFVFACGNSSRQYDDALQDVTTRLGLYQGSLRHYGIHGDVNGLILMADIVLYCSSQDEQGFPPLLTRAMSFGIPVIAPEHSVIKRYVADRVQGLIIAKHNADALVKAFALLISEGKLSKFAHSIASSGRLRAKNMLASDCITSYSKLLENVFNFPSDVFLPGNTSQLKQSSWEWNFFQKEMDRKAGNIANPHTGGYGIISSVVYNIEEDMANLVPLKNVSGDNSEAMGEDFPTEIDWDILREMESSEELETLETEEIEERMEKQIGDWDELYRNARKSEKLKFEMNERDEGELERTGQPLCIYEIYHGAGAWQFLHHGSLYRGLSLSTRARRSRSDDVDAVARLPVLNDTYFRDILCEIGGMFSIANAVDNIHKRPWIGFQSWRAAGRKATLSTKAEQVLEEVVHKNTKGDVIYFWAKLDMDGGFMGSNDVLTFWSMCDILNGGNCRTAFEDAFRRMYGLPSHIEALPPMPEDGGRWSALHSWVMPTPSFMEFIMFSRIFVDSLDYMHVNSSKVTSCLLGSSMLEKQHCYCRVLELLVNVWAYHSARRMVYIDPHSGLLEEQHPIEQRNGFMWVKFFNISLLKSMDEDLAEAADDNDHPYEMWLWPLTGEVYWQGVYEREREERYRLKMDKKRKTREKLLERMKYGYKQKTLGRLKL</sequence>
<feature type="transmembrane region" description="Helical" evidence="3">
    <location>
        <begin position="89"/>
        <end position="109"/>
    </location>
</feature>
<proteinExistence type="predicted"/>
<accession>A0ABD2ZMW8</accession>
<dbReference type="GO" id="GO:0016757">
    <property type="term" value="F:glycosyltransferase activity"/>
    <property type="evidence" value="ECO:0007669"/>
    <property type="project" value="UniProtKB-KW"/>
</dbReference>
<feature type="region of interest" description="Disordered" evidence="2">
    <location>
        <begin position="1"/>
        <end position="25"/>
    </location>
</feature>
<feature type="domain" description="Glycosyl transferase family 1" evidence="4">
    <location>
        <begin position="439"/>
        <end position="520"/>
    </location>
</feature>
<dbReference type="Pfam" id="PF00534">
    <property type="entry name" value="Glycos_transf_1"/>
    <property type="match status" value="1"/>
</dbReference>
<keyword evidence="3" id="KW-0812">Transmembrane</keyword>
<organism evidence="5 6">
    <name type="scientific">Cinchona calisaya</name>
    <dbReference type="NCBI Taxonomy" id="153742"/>
    <lineage>
        <taxon>Eukaryota</taxon>
        <taxon>Viridiplantae</taxon>
        <taxon>Streptophyta</taxon>
        <taxon>Embryophyta</taxon>
        <taxon>Tracheophyta</taxon>
        <taxon>Spermatophyta</taxon>
        <taxon>Magnoliopsida</taxon>
        <taxon>eudicotyledons</taxon>
        <taxon>Gunneridae</taxon>
        <taxon>Pentapetalae</taxon>
        <taxon>asterids</taxon>
        <taxon>lamiids</taxon>
        <taxon>Gentianales</taxon>
        <taxon>Rubiaceae</taxon>
        <taxon>Cinchonoideae</taxon>
        <taxon>Cinchoneae</taxon>
        <taxon>Cinchona</taxon>
    </lineage>
</organism>
<reference evidence="5 6" key="1">
    <citation type="submission" date="2024-11" db="EMBL/GenBank/DDBJ databases">
        <title>A near-complete genome assembly of Cinchona calisaya.</title>
        <authorList>
            <person name="Lian D.C."/>
            <person name="Zhao X.W."/>
            <person name="Wei L."/>
        </authorList>
    </citation>
    <scope>NUCLEOTIDE SEQUENCE [LARGE SCALE GENOMIC DNA]</scope>
    <source>
        <tissue evidence="5">Nenye</tissue>
    </source>
</reference>
<gene>
    <name evidence="5" type="ORF">ACH5RR_018948</name>
</gene>